<keyword evidence="1" id="KW-0175">Coiled coil</keyword>
<feature type="region of interest" description="Disordered" evidence="2">
    <location>
        <begin position="167"/>
        <end position="192"/>
    </location>
</feature>
<dbReference type="EMBL" id="JALNTZ010000005">
    <property type="protein sequence ID" value="KAJ3652741.1"/>
    <property type="molecule type" value="Genomic_DNA"/>
</dbReference>
<reference evidence="3" key="1">
    <citation type="journal article" date="2023" name="G3 (Bethesda)">
        <title>Whole genome assemblies of Zophobas morio and Tenebrio molitor.</title>
        <authorList>
            <person name="Kaur S."/>
            <person name="Stinson S.A."/>
            <person name="diCenzo G.C."/>
        </authorList>
    </citation>
    <scope>NUCLEOTIDE SEQUENCE</scope>
    <source>
        <strain evidence="3">QUZm001</strain>
    </source>
</reference>
<sequence>MMLADVKKVVGDLVEENKKLRQEIELLKDEKSHGPCVLSDGNILEEVEERQFRSHNIIIQEEWMEFKKSNATRDDATADLNNVISEIEERRLRSNNVLLFNIPESSASEIAQKIDDDLQHVTSILSPLGSFPIPKKITRIGQHKPNAVRPLRITYDSEATVKDVLRSNRNNSNRKQHFRPDLTKLQRDFNNK</sequence>
<keyword evidence="4" id="KW-1185">Reference proteome</keyword>
<evidence type="ECO:0000313" key="4">
    <source>
        <dbReference type="Proteomes" id="UP001168821"/>
    </source>
</evidence>
<dbReference type="Proteomes" id="UP001168821">
    <property type="component" value="Unassembled WGS sequence"/>
</dbReference>
<feature type="coiled-coil region" evidence="1">
    <location>
        <begin position="3"/>
        <end position="30"/>
    </location>
</feature>
<protein>
    <submittedName>
        <fullName evidence="3">Uncharacterized protein</fullName>
    </submittedName>
</protein>
<proteinExistence type="predicted"/>
<feature type="compositionally biased region" description="Basic and acidic residues" evidence="2">
    <location>
        <begin position="178"/>
        <end position="192"/>
    </location>
</feature>
<gene>
    <name evidence="3" type="ORF">Zmor_018679</name>
</gene>
<name>A0AA38ICW2_9CUCU</name>
<evidence type="ECO:0000313" key="3">
    <source>
        <dbReference type="EMBL" id="KAJ3652741.1"/>
    </source>
</evidence>
<evidence type="ECO:0000256" key="2">
    <source>
        <dbReference type="SAM" id="MobiDB-lite"/>
    </source>
</evidence>
<accession>A0AA38ICW2</accession>
<dbReference type="AlphaFoldDB" id="A0AA38ICW2"/>
<comment type="caution">
    <text evidence="3">The sequence shown here is derived from an EMBL/GenBank/DDBJ whole genome shotgun (WGS) entry which is preliminary data.</text>
</comment>
<organism evidence="3 4">
    <name type="scientific">Zophobas morio</name>
    <dbReference type="NCBI Taxonomy" id="2755281"/>
    <lineage>
        <taxon>Eukaryota</taxon>
        <taxon>Metazoa</taxon>
        <taxon>Ecdysozoa</taxon>
        <taxon>Arthropoda</taxon>
        <taxon>Hexapoda</taxon>
        <taxon>Insecta</taxon>
        <taxon>Pterygota</taxon>
        <taxon>Neoptera</taxon>
        <taxon>Endopterygota</taxon>
        <taxon>Coleoptera</taxon>
        <taxon>Polyphaga</taxon>
        <taxon>Cucujiformia</taxon>
        <taxon>Tenebrionidae</taxon>
        <taxon>Zophobas</taxon>
    </lineage>
</organism>
<evidence type="ECO:0000256" key="1">
    <source>
        <dbReference type="SAM" id="Coils"/>
    </source>
</evidence>